<protein>
    <submittedName>
        <fullName evidence="1">Uncharacterized protein</fullName>
    </submittedName>
</protein>
<reference evidence="1" key="2">
    <citation type="journal article" date="2015" name="Fish Shellfish Immunol.">
        <title>Early steps in the European eel (Anguilla anguilla)-Vibrio vulnificus interaction in the gills: Role of the RtxA13 toxin.</title>
        <authorList>
            <person name="Callol A."/>
            <person name="Pajuelo D."/>
            <person name="Ebbesson L."/>
            <person name="Teles M."/>
            <person name="MacKenzie S."/>
            <person name="Amaro C."/>
        </authorList>
    </citation>
    <scope>NUCLEOTIDE SEQUENCE</scope>
</reference>
<organism evidence="1">
    <name type="scientific">Anguilla anguilla</name>
    <name type="common">European freshwater eel</name>
    <name type="synonym">Muraena anguilla</name>
    <dbReference type="NCBI Taxonomy" id="7936"/>
    <lineage>
        <taxon>Eukaryota</taxon>
        <taxon>Metazoa</taxon>
        <taxon>Chordata</taxon>
        <taxon>Craniata</taxon>
        <taxon>Vertebrata</taxon>
        <taxon>Euteleostomi</taxon>
        <taxon>Actinopterygii</taxon>
        <taxon>Neopterygii</taxon>
        <taxon>Teleostei</taxon>
        <taxon>Anguilliformes</taxon>
        <taxon>Anguillidae</taxon>
        <taxon>Anguilla</taxon>
    </lineage>
</organism>
<accession>A0A0E9V7H8</accession>
<dbReference type="EMBL" id="GBXM01034508">
    <property type="protein sequence ID" value="JAH74069.1"/>
    <property type="molecule type" value="Transcribed_RNA"/>
</dbReference>
<sequence>MNRYKIFTIFSKNNVQLHHIIIYKYGLH</sequence>
<name>A0A0E9V7H8_ANGAN</name>
<proteinExistence type="predicted"/>
<reference evidence="1" key="1">
    <citation type="submission" date="2014-11" db="EMBL/GenBank/DDBJ databases">
        <authorList>
            <person name="Amaro Gonzalez C."/>
        </authorList>
    </citation>
    <scope>NUCLEOTIDE SEQUENCE</scope>
</reference>
<evidence type="ECO:0000313" key="1">
    <source>
        <dbReference type="EMBL" id="JAH74069.1"/>
    </source>
</evidence>
<dbReference type="AlphaFoldDB" id="A0A0E9V7H8"/>